<dbReference type="EnsemblPlants" id="AVESA.00010b.r2.7DG1390880.1">
    <property type="protein sequence ID" value="AVESA.00010b.r2.7DG1390880.1.CDS"/>
    <property type="gene ID" value="AVESA.00010b.r2.7DG1390880"/>
</dbReference>
<organism evidence="1 2">
    <name type="scientific">Avena sativa</name>
    <name type="common">Oat</name>
    <dbReference type="NCBI Taxonomy" id="4498"/>
    <lineage>
        <taxon>Eukaryota</taxon>
        <taxon>Viridiplantae</taxon>
        <taxon>Streptophyta</taxon>
        <taxon>Embryophyta</taxon>
        <taxon>Tracheophyta</taxon>
        <taxon>Spermatophyta</taxon>
        <taxon>Magnoliopsida</taxon>
        <taxon>Liliopsida</taxon>
        <taxon>Poales</taxon>
        <taxon>Poaceae</taxon>
        <taxon>BOP clade</taxon>
        <taxon>Pooideae</taxon>
        <taxon>Poodae</taxon>
        <taxon>Poeae</taxon>
        <taxon>Poeae Chloroplast Group 1 (Aveneae type)</taxon>
        <taxon>Aveninae</taxon>
        <taxon>Avena</taxon>
    </lineage>
</organism>
<reference evidence="1" key="2">
    <citation type="submission" date="2025-09" db="UniProtKB">
        <authorList>
            <consortium name="EnsemblPlants"/>
        </authorList>
    </citation>
    <scope>IDENTIFICATION</scope>
</reference>
<evidence type="ECO:0000313" key="1">
    <source>
        <dbReference type="EnsemblPlants" id="AVESA.00010b.r2.7DG1390880.1.CDS"/>
    </source>
</evidence>
<evidence type="ECO:0000313" key="2">
    <source>
        <dbReference type="Proteomes" id="UP001732700"/>
    </source>
</evidence>
<sequence length="308" mass="34870">MAGGSPVLHAGEWPEPSSSGGSGEQREKKKVYVAVGAGESRAMVLWALHKFPDKDAAAFVLVHVYSRPKFIPIMGTRIPASQVQEQQLIAHKRMELQNISDILDQHLLLCAQEKVQAEKLVVESDDVAQGLVQLISEQHVMALVMGQQPISIIQILPHKNKTITPLFQEFRNMKALKSKKAQVVEQQADPFCRIWYICKGTLVCRRKDVALSNEAMRGDRRKSGDQQFSVDRSTSLSDLGPNLGPQTGRTSLCRSYDNEKDIVREFEEPDNKFQHMLWELDSVRKQAYEEKCSRQKAERELLETFQKA</sequence>
<proteinExistence type="predicted"/>
<keyword evidence="2" id="KW-1185">Reference proteome</keyword>
<dbReference type="Proteomes" id="UP001732700">
    <property type="component" value="Chromosome 7D"/>
</dbReference>
<reference evidence="1" key="1">
    <citation type="submission" date="2021-05" db="EMBL/GenBank/DDBJ databases">
        <authorList>
            <person name="Scholz U."/>
            <person name="Mascher M."/>
            <person name="Fiebig A."/>
        </authorList>
    </citation>
    <scope>NUCLEOTIDE SEQUENCE [LARGE SCALE GENOMIC DNA]</scope>
</reference>
<protein>
    <submittedName>
        <fullName evidence="1">Uncharacterized protein</fullName>
    </submittedName>
</protein>
<accession>A0ACD6AMB1</accession>
<name>A0ACD6AMB1_AVESA</name>